<evidence type="ECO:0000256" key="5">
    <source>
        <dbReference type="ARBA" id="ARBA00023136"/>
    </source>
</evidence>
<dbReference type="GO" id="GO:0016020">
    <property type="term" value="C:membrane"/>
    <property type="evidence" value="ECO:0007669"/>
    <property type="project" value="UniProtKB-SubCell"/>
</dbReference>
<comment type="subcellular location">
    <subcellularLocation>
        <location evidence="1">Membrane</location>
        <topology evidence="1">Multi-pass membrane protein</topology>
    </subcellularLocation>
</comment>
<comment type="similarity">
    <text evidence="10">Belongs to the DHHC palmitoyltransferase family.</text>
</comment>
<gene>
    <name evidence="13" type="ORF">PHLGIDRAFT_125701</name>
</gene>
<evidence type="ECO:0000256" key="7">
    <source>
        <dbReference type="ARBA" id="ARBA00023288"/>
    </source>
</evidence>
<feature type="domain" description="Palmitoyltransferase DHHC" evidence="12">
    <location>
        <begin position="134"/>
        <end position="257"/>
    </location>
</feature>
<evidence type="ECO:0000256" key="6">
    <source>
        <dbReference type="ARBA" id="ARBA00023139"/>
    </source>
</evidence>
<keyword evidence="6" id="KW-0564">Palmitate</keyword>
<feature type="region of interest" description="Disordered" evidence="11">
    <location>
        <begin position="1"/>
        <end position="29"/>
    </location>
</feature>
<comment type="catalytic activity">
    <reaction evidence="9 10">
        <text>L-cysteinyl-[protein] + hexadecanoyl-CoA = S-hexadecanoyl-L-cysteinyl-[protein] + CoA</text>
        <dbReference type="Rhea" id="RHEA:36683"/>
        <dbReference type="Rhea" id="RHEA-COMP:10131"/>
        <dbReference type="Rhea" id="RHEA-COMP:11032"/>
        <dbReference type="ChEBI" id="CHEBI:29950"/>
        <dbReference type="ChEBI" id="CHEBI:57287"/>
        <dbReference type="ChEBI" id="CHEBI:57379"/>
        <dbReference type="ChEBI" id="CHEBI:74151"/>
        <dbReference type="EC" id="2.3.1.225"/>
    </reaction>
</comment>
<evidence type="ECO:0000256" key="11">
    <source>
        <dbReference type="SAM" id="MobiDB-lite"/>
    </source>
</evidence>
<reference evidence="13 14" key="1">
    <citation type="journal article" date="2014" name="PLoS Genet.">
        <title>Analysis of the Phlebiopsis gigantea genome, transcriptome and secretome provides insight into its pioneer colonization strategies of wood.</title>
        <authorList>
            <person name="Hori C."/>
            <person name="Ishida T."/>
            <person name="Igarashi K."/>
            <person name="Samejima M."/>
            <person name="Suzuki H."/>
            <person name="Master E."/>
            <person name="Ferreira P."/>
            <person name="Ruiz-Duenas F.J."/>
            <person name="Held B."/>
            <person name="Canessa P."/>
            <person name="Larrondo L.F."/>
            <person name="Schmoll M."/>
            <person name="Druzhinina I.S."/>
            <person name="Kubicek C.P."/>
            <person name="Gaskell J.A."/>
            <person name="Kersten P."/>
            <person name="St John F."/>
            <person name="Glasner J."/>
            <person name="Sabat G."/>
            <person name="Splinter BonDurant S."/>
            <person name="Syed K."/>
            <person name="Yadav J."/>
            <person name="Mgbeahuruike A.C."/>
            <person name="Kovalchuk A."/>
            <person name="Asiegbu F.O."/>
            <person name="Lackner G."/>
            <person name="Hoffmeister D."/>
            <person name="Rencoret J."/>
            <person name="Gutierrez A."/>
            <person name="Sun H."/>
            <person name="Lindquist E."/>
            <person name="Barry K."/>
            <person name="Riley R."/>
            <person name="Grigoriev I.V."/>
            <person name="Henrissat B."/>
            <person name="Kues U."/>
            <person name="Berka R.M."/>
            <person name="Martinez A.T."/>
            <person name="Covert S.F."/>
            <person name="Blanchette R.A."/>
            <person name="Cullen D."/>
        </authorList>
    </citation>
    <scope>NUCLEOTIDE SEQUENCE [LARGE SCALE GENOMIC DNA]</scope>
    <source>
        <strain evidence="13 14">11061_1 CR5-6</strain>
    </source>
</reference>
<dbReference type="PROSITE" id="PS50216">
    <property type="entry name" value="DHHC"/>
    <property type="match status" value="1"/>
</dbReference>
<keyword evidence="5 10" id="KW-0472">Membrane</keyword>
<feature type="transmembrane region" description="Helical" evidence="10">
    <location>
        <begin position="227"/>
        <end position="246"/>
    </location>
</feature>
<dbReference type="STRING" id="745531.A0A0C3SE38"/>
<dbReference type="Pfam" id="PF01529">
    <property type="entry name" value="DHHC"/>
    <property type="match status" value="1"/>
</dbReference>
<dbReference type="EMBL" id="KN840457">
    <property type="protein sequence ID" value="KIP10195.1"/>
    <property type="molecule type" value="Genomic_DNA"/>
</dbReference>
<keyword evidence="3 10" id="KW-0812">Transmembrane</keyword>
<dbReference type="InterPro" id="IPR039859">
    <property type="entry name" value="PFA4/ZDH16/20/ERF2-like"/>
</dbReference>
<evidence type="ECO:0000256" key="10">
    <source>
        <dbReference type="RuleBase" id="RU079119"/>
    </source>
</evidence>
<evidence type="ECO:0000256" key="3">
    <source>
        <dbReference type="ARBA" id="ARBA00022692"/>
    </source>
</evidence>
<proteinExistence type="inferred from homology"/>
<evidence type="ECO:0000256" key="4">
    <source>
        <dbReference type="ARBA" id="ARBA00022989"/>
    </source>
</evidence>
<keyword evidence="4 10" id="KW-1133">Transmembrane helix</keyword>
<feature type="transmembrane region" description="Helical" evidence="10">
    <location>
        <begin position="38"/>
        <end position="61"/>
    </location>
</feature>
<feature type="transmembrane region" description="Helical" evidence="10">
    <location>
        <begin position="81"/>
        <end position="99"/>
    </location>
</feature>
<dbReference type="PANTHER" id="PTHR12246">
    <property type="entry name" value="PALMITOYLTRANSFERASE ZDHHC16"/>
    <property type="match status" value="1"/>
</dbReference>
<evidence type="ECO:0000256" key="9">
    <source>
        <dbReference type="ARBA" id="ARBA00048048"/>
    </source>
</evidence>
<sequence>MPRDRPLLEFGPVPTLPPPSYAAAHDDEEEKDAPPRRWFHYFPTCFTVLFILAPHPSWMIVLTKYHLGILHDRQSFAQHVFVTYTLTALALASLFTIIVTDPGRPPANRGRNDDNEELDFTQALLADDLDISSPGKWCRKCWAPKPERTHHCSHCGRCVFKMDHHCMWLGYKCLGHRTYTSFLHFLLCVTLLAVYIACVCVTAVYYAFTNPLTIDEHTPLHEMSLSLGGIILTMVIGPFLIYHIYLTSTNQTTLENLSPFLLLRQLPPLPPQHQSERHRLSDPPLEHELSFNQRRLVRDAHGYVRLYDIGWRKNWSQVLGYEGPFGWVHRVLVGGGGTGDGMTFPRNPQADELLVRLAAELVDADKIS</sequence>
<feature type="transmembrane region" description="Helical" evidence="10">
    <location>
        <begin position="182"/>
        <end position="207"/>
    </location>
</feature>
<keyword evidence="7" id="KW-0449">Lipoprotein</keyword>
<evidence type="ECO:0000313" key="13">
    <source>
        <dbReference type="EMBL" id="KIP10195.1"/>
    </source>
</evidence>
<comment type="domain">
    <text evidence="10">The DHHC domain is required for palmitoyltransferase activity.</text>
</comment>
<dbReference type="AlphaFoldDB" id="A0A0C3SE38"/>
<organism evidence="13 14">
    <name type="scientific">Phlebiopsis gigantea (strain 11061_1 CR5-6)</name>
    <name type="common">White-rot fungus</name>
    <name type="synonym">Peniophora gigantea</name>
    <dbReference type="NCBI Taxonomy" id="745531"/>
    <lineage>
        <taxon>Eukaryota</taxon>
        <taxon>Fungi</taxon>
        <taxon>Dikarya</taxon>
        <taxon>Basidiomycota</taxon>
        <taxon>Agaricomycotina</taxon>
        <taxon>Agaricomycetes</taxon>
        <taxon>Polyporales</taxon>
        <taxon>Phanerochaetaceae</taxon>
        <taxon>Phlebiopsis</taxon>
    </lineage>
</organism>
<keyword evidence="8 10" id="KW-0012">Acyltransferase</keyword>
<dbReference type="Proteomes" id="UP000053257">
    <property type="component" value="Unassembled WGS sequence"/>
</dbReference>
<dbReference type="OrthoDB" id="9909019at2759"/>
<evidence type="ECO:0000256" key="8">
    <source>
        <dbReference type="ARBA" id="ARBA00023315"/>
    </source>
</evidence>
<dbReference type="HOGENOM" id="CLU_037348_0_0_1"/>
<evidence type="ECO:0000259" key="12">
    <source>
        <dbReference type="Pfam" id="PF01529"/>
    </source>
</evidence>
<evidence type="ECO:0000313" key="14">
    <source>
        <dbReference type="Proteomes" id="UP000053257"/>
    </source>
</evidence>
<evidence type="ECO:0000256" key="2">
    <source>
        <dbReference type="ARBA" id="ARBA00022679"/>
    </source>
</evidence>
<keyword evidence="14" id="KW-1185">Reference proteome</keyword>
<protein>
    <recommendedName>
        <fullName evidence="10">Palmitoyltransferase</fullName>
        <ecNumber evidence="10">2.3.1.225</ecNumber>
    </recommendedName>
</protein>
<accession>A0A0C3SE38</accession>
<dbReference type="GO" id="GO:0019706">
    <property type="term" value="F:protein-cysteine S-palmitoyltransferase activity"/>
    <property type="evidence" value="ECO:0007669"/>
    <property type="project" value="UniProtKB-EC"/>
</dbReference>
<name>A0A0C3SE38_PHLG1</name>
<dbReference type="EC" id="2.3.1.225" evidence="10"/>
<evidence type="ECO:0000256" key="1">
    <source>
        <dbReference type="ARBA" id="ARBA00004141"/>
    </source>
</evidence>
<keyword evidence="2 10" id="KW-0808">Transferase</keyword>
<dbReference type="InterPro" id="IPR001594">
    <property type="entry name" value="Palmitoyltrfase_DHHC"/>
</dbReference>